<evidence type="ECO:0000256" key="5">
    <source>
        <dbReference type="ARBA" id="ARBA00007131"/>
    </source>
</evidence>
<evidence type="ECO:0000256" key="2">
    <source>
        <dbReference type="ARBA" id="ARBA00001936"/>
    </source>
</evidence>
<evidence type="ECO:0000256" key="3">
    <source>
        <dbReference type="ARBA" id="ARBA00001946"/>
    </source>
</evidence>
<dbReference type="CDD" id="cd02012">
    <property type="entry name" value="TPP_TK"/>
    <property type="match status" value="1"/>
</dbReference>
<dbReference type="CDD" id="cd07033">
    <property type="entry name" value="TPP_PYR_DXS_TK_like"/>
    <property type="match status" value="1"/>
</dbReference>
<dbReference type="InterPro" id="IPR051424">
    <property type="entry name" value="Transketolase-like"/>
</dbReference>
<dbReference type="PANTHER" id="PTHR43195">
    <property type="entry name" value="TRANSKETOLASE"/>
    <property type="match status" value="1"/>
</dbReference>
<comment type="cofactor">
    <cofactor evidence="2">
        <name>Mn(2+)</name>
        <dbReference type="ChEBI" id="CHEBI:29035"/>
    </cofactor>
</comment>
<name>A0A0G1U321_9BACT</name>
<accession>A0A0G1U321</accession>
<comment type="similarity">
    <text evidence="5">Belongs to the transketolase family.</text>
</comment>
<keyword evidence="8" id="KW-0479">Metal-binding</keyword>
<dbReference type="GO" id="GO:0005737">
    <property type="term" value="C:cytoplasm"/>
    <property type="evidence" value="ECO:0007669"/>
    <property type="project" value="UniProtKB-ARBA"/>
</dbReference>
<evidence type="ECO:0000256" key="4">
    <source>
        <dbReference type="ARBA" id="ARBA00001964"/>
    </source>
</evidence>
<keyword evidence="10" id="KW-0460">Magnesium</keyword>
<evidence type="ECO:0000256" key="11">
    <source>
        <dbReference type="ARBA" id="ARBA00023052"/>
    </source>
</evidence>
<dbReference type="InterPro" id="IPR005475">
    <property type="entry name" value="Transketolase-like_Pyr-bd"/>
</dbReference>
<dbReference type="SUPFAM" id="SSF52518">
    <property type="entry name" value="Thiamin diphosphate-binding fold (THDP-binding)"/>
    <property type="match status" value="2"/>
</dbReference>
<dbReference type="SMART" id="SM00861">
    <property type="entry name" value="Transket_pyr"/>
    <property type="match status" value="1"/>
</dbReference>
<dbReference type="InterPro" id="IPR033248">
    <property type="entry name" value="Transketolase_C"/>
</dbReference>
<dbReference type="Gene3D" id="3.40.50.920">
    <property type="match status" value="1"/>
</dbReference>
<dbReference type="GO" id="GO:0004802">
    <property type="term" value="F:transketolase activity"/>
    <property type="evidence" value="ECO:0007669"/>
    <property type="project" value="TreeGrafter"/>
</dbReference>
<dbReference type="Gene3D" id="3.40.50.970">
    <property type="match status" value="2"/>
</dbReference>
<dbReference type="NCBIfam" id="NF004559">
    <property type="entry name" value="PRK05899.2-5"/>
    <property type="match status" value="1"/>
</dbReference>
<dbReference type="PATRIC" id="fig|1618371.3.peg.927"/>
<evidence type="ECO:0000256" key="8">
    <source>
        <dbReference type="ARBA" id="ARBA00022723"/>
    </source>
</evidence>
<evidence type="ECO:0000313" key="13">
    <source>
        <dbReference type="EMBL" id="KKU60723.1"/>
    </source>
</evidence>
<dbReference type="InterPro" id="IPR020826">
    <property type="entry name" value="Transketolase_BS"/>
</dbReference>
<evidence type="ECO:0000313" key="14">
    <source>
        <dbReference type="Proteomes" id="UP000033860"/>
    </source>
</evidence>
<comment type="cofactor">
    <cofactor evidence="1">
        <name>Ca(2+)</name>
        <dbReference type="ChEBI" id="CHEBI:29108"/>
    </cofactor>
</comment>
<sequence length="605" mass="65250">MLEKLAKLVRYWVVRSTTKAGSGHPTTALSATDLLVALFFNHLNYDLDRPGHPNNDRVIFSKGHGAPLLYALYAAAGAIKPEELDNLRQFDSELEGHPVPRFKYAEVATGSLGQGLSVGLGMALNGKYLDKLPYKTYVLLGDSEMAEGSVWEAVELAAHYQTDNLVAIIDVNRWGQANQTMYGHDTAAYAKRLEAFGWQVMIIDGHNLTEIETAFAWAKKAEGAPKAIVAKTIKGRGVKFLEDKPGHHGVPLSEAELARATKAWGKIDFEVRGKIAKPEDKKPAKARAGGKIELDYPDDWPTRKAYGLGLALAGSKNAAVVALDAEVKNSTYAQTFGDKFPERFFEMYIAEQNMVGVALGLSKCSKVPFASTFAAFLTRAFDQLRMAAYSKPNLKIVGSHAGVSIGQDGPSQMGLEDMAMMRSLPGSVVFYPADAAATVKLVAVMTETDGLMYLRTTRPATNKIYAENEAFKVGGSKTLVSGKDDQVTIVAAGITVYEALTAAHELKGEGIKVRVIDAYSIKPVDKQGLLAAAKEAGGKIITVEDHRPEGGLGEAVMEAVAAESVKVYQLAVGKIPRSGTKDELLAFEEIDAAAIVKKVKEILVK</sequence>
<organism evidence="13 14">
    <name type="scientific">Candidatus Beckwithbacteria bacterium GW2011_GWB1_47_15</name>
    <dbReference type="NCBI Taxonomy" id="1618371"/>
    <lineage>
        <taxon>Bacteria</taxon>
        <taxon>Candidatus Beckwithiibacteriota</taxon>
    </lineage>
</organism>
<keyword evidence="7" id="KW-0808">Transferase</keyword>
<dbReference type="PROSITE" id="PS00802">
    <property type="entry name" value="TRANSKETOLASE_2"/>
    <property type="match status" value="1"/>
</dbReference>
<dbReference type="InterPro" id="IPR009014">
    <property type="entry name" value="Transketo_C/PFOR_II"/>
</dbReference>
<comment type="cofactor">
    <cofactor evidence="4">
        <name>thiamine diphosphate</name>
        <dbReference type="ChEBI" id="CHEBI:58937"/>
    </cofactor>
</comment>
<dbReference type="InterPro" id="IPR005474">
    <property type="entry name" value="Transketolase_N"/>
</dbReference>
<evidence type="ECO:0000259" key="12">
    <source>
        <dbReference type="SMART" id="SM00861"/>
    </source>
</evidence>
<dbReference type="AlphaFoldDB" id="A0A0G1U321"/>
<evidence type="ECO:0000256" key="6">
    <source>
        <dbReference type="ARBA" id="ARBA00011738"/>
    </source>
</evidence>
<comment type="cofactor">
    <cofactor evidence="3">
        <name>Mg(2+)</name>
        <dbReference type="ChEBI" id="CHEBI:18420"/>
    </cofactor>
</comment>
<keyword evidence="11" id="KW-0786">Thiamine pyrophosphate</keyword>
<dbReference type="PANTHER" id="PTHR43195:SF1">
    <property type="entry name" value="FI06132P-RELATED"/>
    <property type="match status" value="1"/>
</dbReference>
<comment type="caution">
    <text evidence="13">The sequence shown here is derived from an EMBL/GenBank/DDBJ whole genome shotgun (WGS) entry which is preliminary data.</text>
</comment>
<dbReference type="Pfam" id="PF02780">
    <property type="entry name" value="Transketolase_C"/>
    <property type="match status" value="1"/>
</dbReference>
<evidence type="ECO:0000256" key="10">
    <source>
        <dbReference type="ARBA" id="ARBA00022842"/>
    </source>
</evidence>
<dbReference type="EMBL" id="LCNT01000007">
    <property type="protein sequence ID" value="KKU60723.1"/>
    <property type="molecule type" value="Genomic_DNA"/>
</dbReference>
<evidence type="ECO:0000256" key="7">
    <source>
        <dbReference type="ARBA" id="ARBA00022679"/>
    </source>
</evidence>
<keyword evidence="9" id="KW-0106">Calcium</keyword>
<protein>
    <submittedName>
        <fullName evidence="13">Transketolase</fullName>
    </submittedName>
</protein>
<dbReference type="Pfam" id="PF02779">
    <property type="entry name" value="Transket_pyr"/>
    <property type="match status" value="1"/>
</dbReference>
<reference evidence="13 14" key="1">
    <citation type="journal article" date="2015" name="Nature">
        <title>rRNA introns, odd ribosomes, and small enigmatic genomes across a large radiation of phyla.</title>
        <authorList>
            <person name="Brown C.T."/>
            <person name="Hug L.A."/>
            <person name="Thomas B.C."/>
            <person name="Sharon I."/>
            <person name="Castelle C.J."/>
            <person name="Singh A."/>
            <person name="Wilkins M.J."/>
            <person name="Williams K.H."/>
            <person name="Banfield J.F."/>
        </authorList>
    </citation>
    <scope>NUCLEOTIDE SEQUENCE [LARGE SCALE GENOMIC DNA]</scope>
</reference>
<gene>
    <name evidence="13" type="ORF">UX85_C0007G0010</name>
</gene>
<dbReference type="GO" id="GO:0030976">
    <property type="term" value="F:thiamine pyrophosphate binding"/>
    <property type="evidence" value="ECO:0007669"/>
    <property type="project" value="TreeGrafter"/>
</dbReference>
<dbReference type="GO" id="GO:0046872">
    <property type="term" value="F:metal ion binding"/>
    <property type="evidence" value="ECO:0007669"/>
    <property type="project" value="UniProtKB-KW"/>
</dbReference>
<dbReference type="Proteomes" id="UP000033860">
    <property type="component" value="Unassembled WGS sequence"/>
</dbReference>
<evidence type="ECO:0000256" key="1">
    <source>
        <dbReference type="ARBA" id="ARBA00001913"/>
    </source>
</evidence>
<dbReference type="InterPro" id="IPR029061">
    <property type="entry name" value="THDP-binding"/>
</dbReference>
<dbReference type="SUPFAM" id="SSF52922">
    <property type="entry name" value="TK C-terminal domain-like"/>
    <property type="match status" value="1"/>
</dbReference>
<dbReference type="FunFam" id="3.40.50.970:FF:000129">
    <property type="entry name" value="Transketolase"/>
    <property type="match status" value="1"/>
</dbReference>
<proteinExistence type="inferred from homology"/>
<dbReference type="Pfam" id="PF00456">
    <property type="entry name" value="Transketolase_N"/>
    <property type="match status" value="1"/>
</dbReference>
<comment type="subunit">
    <text evidence="6">Homodimer.</text>
</comment>
<feature type="domain" description="Transketolase-like pyrimidine-binding" evidence="12">
    <location>
        <begin position="300"/>
        <end position="463"/>
    </location>
</feature>
<evidence type="ECO:0000256" key="9">
    <source>
        <dbReference type="ARBA" id="ARBA00022837"/>
    </source>
</evidence>